<dbReference type="EMBL" id="KB503068">
    <property type="protein sequence ID" value="EMP40817.1"/>
    <property type="molecule type" value="Genomic_DNA"/>
</dbReference>
<dbReference type="AlphaFoldDB" id="M7CIM8"/>
<evidence type="ECO:0000313" key="2">
    <source>
        <dbReference type="EMBL" id="EMP40817.1"/>
    </source>
</evidence>
<evidence type="ECO:0000256" key="1">
    <source>
        <dbReference type="SAM" id="MobiDB-lite"/>
    </source>
</evidence>
<accession>M7CIM8</accession>
<keyword evidence="3" id="KW-1185">Reference proteome</keyword>
<feature type="region of interest" description="Disordered" evidence="1">
    <location>
        <begin position="24"/>
        <end position="44"/>
    </location>
</feature>
<reference evidence="3" key="1">
    <citation type="journal article" date="2013" name="Nat. Genet.">
        <title>The draft genomes of soft-shell turtle and green sea turtle yield insights into the development and evolution of the turtle-specific body plan.</title>
        <authorList>
            <person name="Wang Z."/>
            <person name="Pascual-Anaya J."/>
            <person name="Zadissa A."/>
            <person name="Li W."/>
            <person name="Niimura Y."/>
            <person name="Huang Z."/>
            <person name="Li C."/>
            <person name="White S."/>
            <person name="Xiong Z."/>
            <person name="Fang D."/>
            <person name="Wang B."/>
            <person name="Ming Y."/>
            <person name="Chen Y."/>
            <person name="Zheng Y."/>
            <person name="Kuraku S."/>
            <person name="Pignatelli M."/>
            <person name="Herrero J."/>
            <person name="Beal K."/>
            <person name="Nozawa M."/>
            <person name="Li Q."/>
            <person name="Wang J."/>
            <person name="Zhang H."/>
            <person name="Yu L."/>
            <person name="Shigenobu S."/>
            <person name="Wang J."/>
            <person name="Liu J."/>
            <person name="Flicek P."/>
            <person name="Searle S."/>
            <person name="Wang J."/>
            <person name="Kuratani S."/>
            <person name="Yin Y."/>
            <person name="Aken B."/>
            <person name="Zhang G."/>
            <person name="Irie N."/>
        </authorList>
    </citation>
    <scope>NUCLEOTIDE SEQUENCE [LARGE SCALE GENOMIC DNA]</scope>
</reference>
<evidence type="ECO:0000313" key="3">
    <source>
        <dbReference type="Proteomes" id="UP000031443"/>
    </source>
</evidence>
<proteinExistence type="predicted"/>
<protein>
    <submittedName>
        <fullName evidence="2">Uncharacterized protein</fullName>
    </submittedName>
</protein>
<sequence>MHFKIPPAGAGTSLCQSRAVAEWSSSSSSSCSSRSPSGGMEADCGQLLRSSKHRKLLNKNNKIILALPEKDLLRDGQGGPYITFKGYVFTTRQIGGQRSIQRRSIYRV</sequence>
<feature type="compositionally biased region" description="Low complexity" evidence="1">
    <location>
        <begin position="24"/>
        <end position="37"/>
    </location>
</feature>
<name>M7CIM8_CHEMY</name>
<dbReference type="Proteomes" id="UP000031443">
    <property type="component" value="Unassembled WGS sequence"/>
</dbReference>
<organism evidence="2 3">
    <name type="scientific">Chelonia mydas</name>
    <name type="common">Green sea-turtle</name>
    <name type="synonym">Chelonia agassizi</name>
    <dbReference type="NCBI Taxonomy" id="8469"/>
    <lineage>
        <taxon>Eukaryota</taxon>
        <taxon>Metazoa</taxon>
        <taxon>Chordata</taxon>
        <taxon>Craniata</taxon>
        <taxon>Vertebrata</taxon>
        <taxon>Euteleostomi</taxon>
        <taxon>Archelosauria</taxon>
        <taxon>Testudinata</taxon>
        <taxon>Testudines</taxon>
        <taxon>Cryptodira</taxon>
        <taxon>Durocryptodira</taxon>
        <taxon>Americhelydia</taxon>
        <taxon>Chelonioidea</taxon>
        <taxon>Cheloniidae</taxon>
        <taxon>Chelonia</taxon>
    </lineage>
</organism>
<gene>
    <name evidence="2" type="ORF">UY3_01943</name>
</gene>